<gene>
    <name evidence="4" type="ORF">GCM10009039_11460</name>
</gene>
<name>A0A830FI53_9EURY</name>
<sequence length="536" mass="60069">MASTGDVESGAAMRRAKRDVLNPIENPDRWMDFANEVTRGYMGAELDDYHLLGDHHRQWIEDFQADEDLVLMCHRDGLKTTINIVVLIAHLEYQPGFRAHWIANNQEQAYKKADEELSNFIERNPWLVELNKPMEKDSKTSKTWANGSKLNAGWLFGGIEGDRSHLLVLDDVIKEHGDGDTDRILDWIEGVTVPMVKDGGHTVIIGTRKRPDDIYAHFRSQEGYAVREYPAVLDVWDQEFREDADWEARRPDPGLYSEVDDPWHEGETMQVLWPDARGPEWLADKRTKMSDHRFWREYSLVLRGAAGDLLDASAVNRLVDDGGCSIRGRQPPREYTAGAGEAVIVAHDPAASKTGDRAAFVTELVRRDGRRVPLDVQYGKGLQPSDVKATLTDLDERYDPAMVVIESNGMQTYVANDAIEFSASLRGKVRGMSTSGQKHSWENGIPRLQTLVENGGILFHRGDDGVEDLIQAMLSLKMEDNKLKGHTPDLVAAWYMAEKGIQALEKAGVLDETDPGADGDDDTHRDANTGLGINTL</sequence>
<reference evidence="4" key="2">
    <citation type="submission" date="2020-09" db="EMBL/GenBank/DDBJ databases">
        <authorList>
            <person name="Sun Q."/>
            <person name="Ohkuma M."/>
        </authorList>
    </citation>
    <scope>NUCLEOTIDE SEQUENCE</scope>
    <source>
        <strain evidence="4">JCM 19596</strain>
    </source>
</reference>
<keyword evidence="5" id="KW-1185">Reference proteome</keyword>
<feature type="domain" description="Terminase large subunit gp17-like C-terminal" evidence="3">
    <location>
        <begin position="346"/>
        <end position="494"/>
    </location>
</feature>
<dbReference type="EMBL" id="BMPG01000001">
    <property type="protein sequence ID" value="GGL55076.1"/>
    <property type="molecule type" value="Genomic_DNA"/>
</dbReference>
<evidence type="ECO:0000256" key="1">
    <source>
        <dbReference type="ARBA" id="ARBA00022612"/>
    </source>
</evidence>
<evidence type="ECO:0000313" key="4">
    <source>
        <dbReference type="EMBL" id="GGL55076.1"/>
    </source>
</evidence>
<comment type="caution">
    <text evidence="4">The sequence shown here is derived from an EMBL/GenBank/DDBJ whole genome shotgun (WGS) entry which is preliminary data.</text>
</comment>
<keyword evidence="1" id="KW-1188">Viral release from host cell</keyword>
<dbReference type="RefSeq" id="WP_188976741.1">
    <property type="nucleotide sequence ID" value="NZ_BMPG01000001.1"/>
</dbReference>
<reference evidence="4" key="1">
    <citation type="journal article" date="2014" name="Int. J. Syst. Evol. Microbiol.">
        <title>Complete genome sequence of Corynebacterium casei LMG S-19264T (=DSM 44701T), isolated from a smear-ripened cheese.</title>
        <authorList>
            <consortium name="US DOE Joint Genome Institute (JGI-PGF)"/>
            <person name="Walter F."/>
            <person name="Albersmeier A."/>
            <person name="Kalinowski J."/>
            <person name="Ruckert C."/>
        </authorList>
    </citation>
    <scope>NUCLEOTIDE SEQUENCE</scope>
    <source>
        <strain evidence="4">JCM 19596</strain>
    </source>
</reference>
<evidence type="ECO:0000259" key="3">
    <source>
        <dbReference type="Pfam" id="PF17289"/>
    </source>
</evidence>
<evidence type="ECO:0000256" key="2">
    <source>
        <dbReference type="SAM" id="MobiDB-lite"/>
    </source>
</evidence>
<feature type="region of interest" description="Disordered" evidence="2">
    <location>
        <begin position="511"/>
        <end position="536"/>
    </location>
</feature>
<protein>
    <recommendedName>
        <fullName evidence="3">Terminase large subunit gp17-like C-terminal domain-containing protein</fullName>
    </recommendedName>
</protein>
<proteinExistence type="predicted"/>
<dbReference type="Proteomes" id="UP000607197">
    <property type="component" value="Unassembled WGS sequence"/>
</dbReference>
<dbReference type="InterPro" id="IPR035421">
    <property type="entry name" value="Terminase_6C"/>
</dbReference>
<dbReference type="Pfam" id="PF17289">
    <property type="entry name" value="Terminase_6C"/>
    <property type="match status" value="1"/>
</dbReference>
<accession>A0A830FI53</accession>
<dbReference type="OrthoDB" id="173544at2157"/>
<dbReference type="InterPro" id="IPR027417">
    <property type="entry name" value="P-loop_NTPase"/>
</dbReference>
<dbReference type="AlphaFoldDB" id="A0A830FI53"/>
<dbReference type="Gene3D" id="3.30.420.240">
    <property type="match status" value="1"/>
</dbReference>
<feature type="compositionally biased region" description="Acidic residues" evidence="2">
    <location>
        <begin position="511"/>
        <end position="521"/>
    </location>
</feature>
<organism evidence="4 5">
    <name type="scientific">Halocalculus aciditolerans</name>
    <dbReference type="NCBI Taxonomy" id="1383812"/>
    <lineage>
        <taxon>Archaea</taxon>
        <taxon>Methanobacteriati</taxon>
        <taxon>Methanobacteriota</taxon>
        <taxon>Stenosarchaea group</taxon>
        <taxon>Halobacteria</taxon>
        <taxon>Halobacteriales</taxon>
        <taxon>Halobacteriaceae</taxon>
        <taxon>Halocalculus</taxon>
    </lineage>
</organism>
<evidence type="ECO:0000313" key="5">
    <source>
        <dbReference type="Proteomes" id="UP000607197"/>
    </source>
</evidence>
<dbReference type="Gene3D" id="3.40.50.300">
    <property type="entry name" value="P-loop containing nucleotide triphosphate hydrolases"/>
    <property type="match status" value="1"/>
</dbReference>